<accession>A0A4C1XYP1</accession>
<evidence type="ECO:0000313" key="3">
    <source>
        <dbReference type="Proteomes" id="UP000299102"/>
    </source>
</evidence>
<comment type="caution">
    <text evidence="2">The sequence shown here is derived from an EMBL/GenBank/DDBJ whole genome shotgun (WGS) entry which is preliminary data.</text>
</comment>
<protein>
    <recommendedName>
        <fullName evidence="4">Secreted protein</fullName>
    </recommendedName>
</protein>
<gene>
    <name evidence="2" type="ORF">EVAR_97943_1</name>
</gene>
<proteinExistence type="predicted"/>
<dbReference type="Proteomes" id="UP000299102">
    <property type="component" value="Unassembled WGS sequence"/>
</dbReference>
<evidence type="ECO:0000256" key="1">
    <source>
        <dbReference type="SAM" id="SignalP"/>
    </source>
</evidence>
<sequence length="130" mass="14016">MSTNIYQCTLYFYFKLSLCLLKSSACTGAVVNIAASVTTITAEATVTNAVPDSDSGSINETRYASRPHCGLNFARRVVRICDSSKTRLASRLALTCSGGATPLVDVGDIRREAVGGRRRRRRLAPPLLTC</sequence>
<dbReference type="EMBL" id="BGZK01000980">
    <property type="protein sequence ID" value="GBP67325.1"/>
    <property type="molecule type" value="Genomic_DNA"/>
</dbReference>
<name>A0A4C1XYP1_EUMVA</name>
<feature type="chain" id="PRO_5020035742" description="Secreted protein" evidence="1">
    <location>
        <begin position="26"/>
        <end position="130"/>
    </location>
</feature>
<keyword evidence="1" id="KW-0732">Signal</keyword>
<evidence type="ECO:0008006" key="4">
    <source>
        <dbReference type="Google" id="ProtNLM"/>
    </source>
</evidence>
<organism evidence="2 3">
    <name type="scientific">Eumeta variegata</name>
    <name type="common">Bagworm moth</name>
    <name type="synonym">Eumeta japonica</name>
    <dbReference type="NCBI Taxonomy" id="151549"/>
    <lineage>
        <taxon>Eukaryota</taxon>
        <taxon>Metazoa</taxon>
        <taxon>Ecdysozoa</taxon>
        <taxon>Arthropoda</taxon>
        <taxon>Hexapoda</taxon>
        <taxon>Insecta</taxon>
        <taxon>Pterygota</taxon>
        <taxon>Neoptera</taxon>
        <taxon>Endopterygota</taxon>
        <taxon>Lepidoptera</taxon>
        <taxon>Glossata</taxon>
        <taxon>Ditrysia</taxon>
        <taxon>Tineoidea</taxon>
        <taxon>Psychidae</taxon>
        <taxon>Oiketicinae</taxon>
        <taxon>Eumeta</taxon>
    </lineage>
</organism>
<dbReference type="AlphaFoldDB" id="A0A4C1XYP1"/>
<evidence type="ECO:0000313" key="2">
    <source>
        <dbReference type="EMBL" id="GBP67325.1"/>
    </source>
</evidence>
<reference evidence="2 3" key="1">
    <citation type="journal article" date="2019" name="Commun. Biol.">
        <title>The bagworm genome reveals a unique fibroin gene that provides high tensile strength.</title>
        <authorList>
            <person name="Kono N."/>
            <person name="Nakamura H."/>
            <person name="Ohtoshi R."/>
            <person name="Tomita M."/>
            <person name="Numata K."/>
            <person name="Arakawa K."/>
        </authorList>
    </citation>
    <scope>NUCLEOTIDE SEQUENCE [LARGE SCALE GENOMIC DNA]</scope>
</reference>
<feature type="signal peptide" evidence="1">
    <location>
        <begin position="1"/>
        <end position="25"/>
    </location>
</feature>
<keyword evidence="3" id="KW-1185">Reference proteome</keyword>